<dbReference type="AlphaFoldDB" id="A0A917DKS7"/>
<evidence type="ECO:0000313" key="1">
    <source>
        <dbReference type="EMBL" id="GGD48364.1"/>
    </source>
</evidence>
<protein>
    <submittedName>
        <fullName evidence="1">Uncharacterized protein</fullName>
    </submittedName>
</protein>
<organism evidence="1 2">
    <name type="scientific">Emticicia aquatilis</name>
    <dbReference type="NCBI Taxonomy" id="1537369"/>
    <lineage>
        <taxon>Bacteria</taxon>
        <taxon>Pseudomonadati</taxon>
        <taxon>Bacteroidota</taxon>
        <taxon>Cytophagia</taxon>
        <taxon>Cytophagales</taxon>
        <taxon>Leadbetterellaceae</taxon>
        <taxon>Emticicia</taxon>
    </lineage>
</organism>
<name>A0A917DKS7_9BACT</name>
<gene>
    <name evidence="1" type="ORF">GCM10011514_10520</name>
</gene>
<comment type="caution">
    <text evidence="1">The sequence shown here is derived from an EMBL/GenBank/DDBJ whole genome shotgun (WGS) entry which is preliminary data.</text>
</comment>
<dbReference type="RefSeq" id="WP_188764992.1">
    <property type="nucleotide sequence ID" value="NZ_BMKK01000002.1"/>
</dbReference>
<dbReference type="EMBL" id="BMKK01000002">
    <property type="protein sequence ID" value="GGD48364.1"/>
    <property type="molecule type" value="Genomic_DNA"/>
</dbReference>
<reference evidence="1" key="2">
    <citation type="submission" date="2020-09" db="EMBL/GenBank/DDBJ databases">
        <authorList>
            <person name="Sun Q."/>
            <person name="Zhou Y."/>
        </authorList>
    </citation>
    <scope>NUCLEOTIDE SEQUENCE</scope>
    <source>
        <strain evidence="1">CGMCC 1.15958</strain>
    </source>
</reference>
<reference evidence="1" key="1">
    <citation type="journal article" date="2014" name="Int. J. Syst. Evol. Microbiol.">
        <title>Complete genome sequence of Corynebacterium casei LMG S-19264T (=DSM 44701T), isolated from a smear-ripened cheese.</title>
        <authorList>
            <consortium name="US DOE Joint Genome Institute (JGI-PGF)"/>
            <person name="Walter F."/>
            <person name="Albersmeier A."/>
            <person name="Kalinowski J."/>
            <person name="Ruckert C."/>
        </authorList>
    </citation>
    <scope>NUCLEOTIDE SEQUENCE</scope>
    <source>
        <strain evidence="1">CGMCC 1.15958</strain>
    </source>
</reference>
<dbReference type="Proteomes" id="UP000609064">
    <property type="component" value="Unassembled WGS sequence"/>
</dbReference>
<accession>A0A917DKS7</accession>
<sequence>MENTNELISFGINQIATEQFAIIPEAHKIGEAAQIQHELNFGIDKENKRIYVRKLARFQHPDSSPFLIIAVACHFFIVSEDWAKLQVPDSERIVLPKDLGVHLAMLTVGTLRGVLHAKTENTPFSQYIFPPFDVTSLLPEIVSFD</sequence>
<evidence type="ECO:0000313" key="2">
    <source>
        <dbReference type="Proteomes" id="UP000609064"/>
    </source>
</evidence>
<keyword evidence="2" id="KW-1185">Reference proteome</keyword>
<proteinExistence type="predicted"/>